<dbReference type="OrthoDB" id="526478at2759"/>
<organism evidence="1 2">
    <name type="scientific">Chlamydomonas eustigma</name>
    <dbReference type="NCBI Taxonomy" id="1157962"/>
    <lineage>
        <taxon>Eukaryota</taxon>
        <taxon>Viridiplantae</taxon>
        <taxon>Chlorophyta</taxon>
        <taxon>core chlorophytes</taxon>
        <taxon>Chlorophyceae</taxon>
        <taxon>CS clade</taxon>
        <taxon>Chlamydomonadales</taxon>
        <taxon>Chlamydomonadaceae</taxon>
        <taxon>Chlamydomonas</taxon>
    </lineage>
</organism>
<sequence length="152" mass="15700">MMLRAAASGRSLLRFASSAASRNASTAEGSSVASLIKAVNGSSASSFGSGGLSNLKASIQPFFPSPAKDEGLSTNAQIALGLGAAYVLYKAGVHASSPDWVVDLSLDVIQSAWWISFLSFLPFRSIYVSLRGLAPHTSGSLTALRPAVLIKP</sequence>
<name>A0A250WQS9_9CHLO</name>
<accession>A0A250WQS9</accession>
<keyword evidence="2" id="KW-1185">Reference proteome</keyword>
<dbReference type="Proteomes" id="UP000232323">
    <property type="component" value="Unassembled WGS sequence"/>
</dbReference>
<reference evidence="1 2" key="1">
    <citation type="submission" date="2017-08" db="EMBL/GenBank/DDBJ databases">
        <title>Acidophilic green algal genome provides insights into adaptation to an acidic environment.</title>
        <authorList>
            <person name="Hirooka S."/>
            <person name="Hirose Y."/>
            <person name="Kanesaki Y."/>
            <person name="Higuchi S."/>
            <person name="Fujiwara T."/>
            <person name="Onuma R."/>
            <person name="Era A."/>
            <person name="Ohbayashi R."/>
            <person name="Uzuka A."/>
            <person name="Nozaki H."/>
            <person name="Yoshikawa H."/>
            <person name="Miyagishima S.Y."/>
        </authorList>
    </citation>
    <scope>NUCLEOTIDE SEQUENCE [LARGE SCALE GENOMIC DNA]</scope>
    <source>
        <strain evidence="1 2">NIES-2499</strain>
    </source>
</reference>
<evidence type="ECO:0000313" key="2">
    <source>
        <dbReference type="Proteomes" id="UP000232323"/>
    </source>
</evidence>
<gene>
    <name evidence="1" type="ORF">CEUSTIGMA_g631.t1</name>
</gene>
<dbReference type="AlphaFoldDB" id="A0A250WQS9"/>
<dbReference type="EMBL" id="BEGY01000002">
    <property type="protein sequence ID" value="GAX73178.1"/>
    <property type="molecule type" value="Genomic_DNA"/>
</dbReference>
<proteinExistence type="predicted"/>
<evidence type="ECO:0000313" key="1">
    <source>
        <dbReference type="EMBL" id="GAX73178.1"/>
    </source>
</evidence>
<protein>
    <submittedName>
        <fullName evidence="1">Uncharacterized protein</fullName>
    </submittedName>
</protein>
<dbReference type="STRING" id="1157962.A0A250WQS9"/>
<comment type="caution">
    <text evidence="1">The sequence shown here is derived from an EMBL/GenBank/DDBJ whole genome shotgun (WGS) entry which is preliminary data.</text>
</comment>